<dbReference type="EMBL" id="JBHUJB010000015">
    <property type="protein sequence ID" value="MFD2157911.1"/>
    <property type="molecule type" value="Genomic_DNA"/>
</dbReference>
<dbReference type="Proteomes" id="UP001597389">
    <property type="component" value="Unassembled WGS sequence"/>
</dbReference>
<evidence type="ECO:0008006" key="3">
    <source>
        <dbReference type="Google" id="ProtNLM"/>
    </source>
</evidence>
<proteinExistence type="predicted"/>
<evidence type="ECO:0000313" key="2">
    <source>
        <dbReference type="Proteomes" id="UP001597389"/>
    </source>
</evidence>
<accession>A0ABW4Z7U6</accession>
<name>A0ABW4Z7U6_9BACT</name>
<dbReference type="RefSeq" id="WP_377090124.1">
    <property type="nucleotide sequence ID" value="NZ_JBHSJL010000014.1"/>
</dbReference>
<protein>
    <recommendedName>
        <fullName evidence="3">YtxH domain-containing protein</fullName>
    </recommendedName>
</protein>
<keyword evidence="2" id="KW-1185">Reference proteome</keyword>
<organism evidence="1 2">
    <name type="scientific">Rubritalea tangerina</name>
    <dbReference type="NCBI Taxonomy" id="430798"/>
    <lineage>
        <taxon>Bacteria</taxon>
        <taxon>Pseudomonadati</taxon>
        <taxon>Verrucomicrobiota</taxon>
        <taxon>Verrucomicrobiia</taxon>
        <taxon>Verrucomicrobiales</taxon>
        <taxon>Rubritaleaceae</taxon>
        <taxon>Rubritalea</taxon>
    </lineage>
</organism>
<evidence type="ECO:0000313" key="1">
    <source>
        <dbReference type="EMBL" id="MFD2157911.1"/>
    </source>
</evidence>
<comment type="caution">
    <text evidence="1">The sequence shown here is derived from an EMBL/GenBank/DDBJ whole genome shotgun (WGS) entry which is preliminary data.</text>
</comment>
<gene>
    <name evidence="1" type="ORF">ACFSW8_03245</name>
</gene>
<sequence>MEYGHCETSKNWAEKSSAAAPALLGAAAGIFLGDMMHRGARRPVAASLFCLGVAAVAPCVAEAIKQKVAGPTTRRGSQRTLANIRDGAAIPADDVDVYGEEIGI</sequence>
<reference evidence="2" key="1">
    <citation type="journal article" date="2019" name="Int. J. Syst. Evol. Microbiol.">
        <title>The Global Catalogue of Microorganisms (GCM) 10K type strain sequencing project: providing services to taxonomists for standard genome sequencing and annotation.</title>
        <authorList>
            <consortium name="The Broad Institute Genomics Platform"/>
            <consortium name="The Broad Institute Genome Sequencing Center for Infectious Disease"/>
            <person name="Wu L."/>
            <person name="Ma J."/>
        </authorList>
    </citation>
    <scope>NUCLEOTIDE SEQUENCE [LARGE SCALE GENOMIC DNA]</scope>
    <source>
        <strain evidence="2">CCUG 57942</strain>
    </source>
</reference>